<dbReference type="NCBIfam" id="TIGR01934">
    <property type="entry name" value="MenG_MenH_UbiE"/>
    <property type="match status" value="1"/>
</dbReference>
<dbReference type="Pfam" id="PF01209">
    <property type="entry name" value="Ubie_methyltran"/>
    <property type="match status" value="1"/>
</dbReference>
<comment type="similarity">
    <text evidence="5">Belongs to the class I-like SAM-binding methyltransferase superfamily. MenG/UbiE family.</text>
</comment>
<proteinExistence type="inferred from homology"/>
<dbReference type="PANTHER" id="PTHR43591">
    <property type="entry name" value="METHYLTRANSFERASE"/>
    <property type="match status" value="1"/>
</dbReference>
<dbReference type="EMBL" id="FOUT01000001">
    <property type="protein sequence ID" value="SFM53169.1"/>
    <property type="molecule type" value="Genomic_DNA"/>
</dbReference>
<gene>
    <name evidence="5" type="primary">menG</name>
    <name evidence="6" type="ORF">SAMN05444143_101420</name>
</gene>
<evidence type="ECO:0000256" key="5">
    <source>
        <dbReference type="HAMAP-Rule" id="MF_01813"/>
    </source>
</evidence>
<dbReference type="STRING" id="29536.FLB_17650"/>
<feature type="binding site" evidence="5">
    <location>
        <position position="87"/>
    </location>
    <ligand>
        <name>S-adenosyl-L-methionine</name>
        <dbReference type="ChEBI" id="CHEBI:59789"/>
    </ligand>
</feature>
<dbReference type="UniPathway" id="UPA00079">
    <property type="reaction ID" value="UER00169"/>
</dbReference>
<dbReference type="Gene3D" id="3.40.50.150">
    <property type="entry name" value="Vaccinia Virus protein VP39"/>
    <property type="match status" value="1"/>
</dbReference>
<dbReference type="GO" id="GO:0009234">
    <property type="term" value="P:menaquinone biosynthetic process"/>
    <property type="evidence" value="ECO:0007669"/>
    <property type="project" value="UniProtKB-UniRule"/>
</dbReference>
<keyword evidence="7" id="KW-1185">Reference proteome</keyword>
<name>A0A1I4RLV4_9FLAO</name>
<dbReference type="InterPro" id="IPR023576">
    <property type="entry name" value="UbiE/COQ5_MeTrFase_CS"/>
</dbReference>
<protein>
    <recommendedName>
        <fullName evidence="5">Demethylmenaquinone methyltransferase</fullName>
        <ecNumber evidence="5">2.1.1.163</ecNumber>
    </recommendedName>
</protein>
<dbReference type="SUPFAM" id="SSF53335">
    <property type="entry name" value="S-adenosyl-L-methionine-dependent methyltransferases"/>
    <property type="match status" value="1"/>
</dbReference>
<evidence type="ECO:0000313" key="6">
    <source>
        <dbReference type="EMBL" id="SFM53169.1"/>
    </source>
</evidence>
<reference evidence="7" key="1">
    <citation type="submission" date="2016-10" db="EMBL/GenBank/DDBJ databases">
        <authorList>
            <person name="Varghese N."/>
            <person name="Submissions S."/>
        </authorList>
    </citation>
    <scope>NUCLEOTIDE SEQUENCE [LARGE SCALE GENOMIC DNA]</scope>
    <source>
        <strain evidence="7">DSM 4002</strain>
    </source>
</reference>
<dbReference type="NCBIfam" id="NF001244">
    <property type="entry name" value="PRK00216.1-5"/>
    <property type="match status" value="1"/>
</dbReference>
<dbReference type="HAMAP" id="MF_01813">
    <property type="entry name" value="MenG_UbiE_methyltr"/>
    <property type="match status" value="1"/>
</dbReference>
<dbReference type="GO" id="GO:0032259">
    <property type="term" value="P:methylation"/>
    <property type="evidence" value="ECO:0007669"/>
    <property type="project" value="UniProtKB-KW"/>
</dbReference>
<dbReference type="PROSITE" id="PS01183">
    <property type="entry name" value="UBIE_1"/>
    <property type="match status" value="1"/>
</dbReference>
<evidence type="ECO:0000256" key="4">
    <source>
        <dbReference type="ARBA" id="ARBA00022691"/>
    </source>
</evidence>
<evidence type="ECO:0000256" key="2">
    <source>
        <dbReference type="ARBA" id="ARBA00022603"/>
    </source>
</evidence>
<dbReference type="RefSeq" id="WP_024980308.1">
    <property type="nucleotide sequence ID" value="NZ_CBCRUM010000009.1"/>
</dbReference>
<dbReference type="PROSITE" id="PS51608">
    <property type="entry name" value="SAM_MT_UBIE"/>
    <property type="match status" value="1"/>
</dbReference>
<dbReference type="Proteomes" id="UP000182961">
    <property type="component" value="Unassembled WGS sequence"/>
</dbReference>
<accession>A0A1I4RLV4</accession>
<comment type="caution">
    <text evidence="5">Lacks conserved residue(s) required for the propagation of feature annotation.</text>
</comment>
<keyword evidence="4 5" id="KW-0949">S-adenosyl-L-methionine</keyword>
<feature type="binding site" evidence="5">
    <location>
        <begin position="115"/>
        <end position="116"/>
    </location>
    <ligand>
        <name>S-adenosyl-L-methionine</name>
        <dbReference type="ChEBI" id="CHEBI:59789"/>
    </ligand>
</feature>
<organism evidence="6 7">
    <name type="scientific">Flavobacterium succinicans</name>
    <dbReference type="NCBI Taxonomy" id="29536"/>
    <lineage>
        <taxon>Bacteria</taxon>
        <taxon>Pseudomonadati</taxon>
        <taxon>Bacteroidota</taxon>
        <taxon>Flavobacteriia</taxon>
        <taxon>Flavobacteriales</taxon>
        <taxon>Flavobacteriaceae</taxon>
        <taxon>Flavobacterium</taxon>
    </lineage>
</organism>
<keyword evidence="1 5" id="KW-0474">Menaquinone biosynthesis</keyword>
<feature type="binding site" evidence="5">
    <location>
        <position position="68"/>
    </location>
    <ligand>
        <name>S-adenosyl-L-methionine</name>
        <dbReference type="ChEBI" id="CHEBI:59789"/>
    </ligand>
</feature>
<evidence type="ECO:0000256" key="3">
    <source>
        <dbReference type="ARBA" id="ARBA00022679"/>
    </source>
</evidence>
<dbReference type="CDD" id="cd02440">
    <property type="entry name" value="AdoMet_MTases"/>
    <property type="match status" value="1"/>
</dbReference>
<dbReference type="PROSITE" id="PS01184">
    <property type="entry name" value="UBIE_2"/>
    <property type="match status" value="1"/>
</dbReference>
<comment type="function">
    <text evidence="5">Methyltransferase required for the conversion of demethylmenaquinol (DMKH2) to menaquinol (MKH2).</text>
</comment>
<comment type="pathway">
    <text evidence="5">Quinol/quinone metabolism; menaquinone biosynthesis; menaquinol from 1,4-dihydroxy-2-naphthoate: step 2/2.</text>
</comment>
<dbReference type="AlphaFoldDB" id="A0A1I4RLV4"/>
<sequence>MSEKITPYKDSQLSKKEQVATMFNTISGNYDNLNRVISFGIDIKWRKKVLDLVAKSNPKTILDIATGTGDLAILMAQTPESKIIGLDISEGMLAVGVEKIAAKQLSDRIEMLLGDSENMPFEDNYFDAITVAFGVRNFENLEKGLTEILRVLKPGGTFVILETSVPEKTPFKQGYHFYSKNILPLIGKLFSKDNTAYGYLSESSAAFPYGERLNNILRKTGFIEVKDMPQTLGVATIYYATKK</sequence>
<comment type="catalytic activity">
    <reaction evidence="5">
        <text>a 2-demethylmenaquinol + S-adenosyl-L-methionine = a menaquinol + S-adenosyl-L-homocysteine + H(+)</text>
        <dbReference type="Rhea" id="RHEA:42640"/>
        <dbReference type="Rhea" id="RHEA-COMP:9539"/>
        <dbReference type="Rhea" id="RHEA-COMP:9563"/>
        <dbReference type="ChEBI" id="CHEBI:15378"/>
        <dbReference type="ChEBI" id="CHEBI:18151"/>
        <dbReference type="ChEBI" id="CHEBI:55437"/>
        <dbReference type="ChEBI" id="CHEBI:57856"/>
        <dbReference type="ChEBI" id="CHEBI:59789"/>
        <dbReference type="EC" id="2.1.1.163"/>
    </reaction>
</comment>
<dbReference type="InterPro" id="IPR029063">
    <property type="entry name" value="SAM-dependent_MTases_sf"/>
</dbReference>
<keyword evidence="2 5" id="KW-0489">Methyltransferase</keyword>
<evidence type="ECO:0000256" key="1">
    <source>
        <dbReference type="ARBA" id="ARBA00022428"/>
    </source>
</evidence>
<dbReference type="PANTHER" id="PTHR43591:SF24">
    <property type="entry name" value="2-METHOXY-6-POLYPRENYL-1,4-BENZOQUINOL METHYLASE, MITOCHONDRIAL"/>
    <property type="match status" value="1"/>
</dbReference>
<dbReference type="EC" id="2.1.1.163" evidence="5"/>
<keyword evidence="3 5" id="KW-0808">Transferase</keyword>
<dbReference type="InterPro" id="IPR004033">
    <property type="entry name" value="UbiE/COQ5_MeTrFase"/>
</dbReference>
<evidence type="ECO:0000313" key="7">
    <source>
        <dbReference type="Proteomes" id="UP000182961"/>
    </source>
</evidence>
<dbReference type="GO" id="GO:0043770">
    <property type="term" value="F:demethylmenaquinone methyltransferase activity"/>
    <property type="evidence" value="ECO:0007669"/>
    <property type="project" value="UniProtKB-UniRule"/>
</dbReference>
<dbReference type="eggNOG" id="COG2226">
    <property type="taxonomic scope" value="Bacteria"/>
</dbReference>